<reference evidence="3 4" key="1">
    <citation type="journal article" date="2018" name="Elife">
        <title>Discovery and characterization of a prevalent human gut bacterial enzyme sufficient for the inactivation of a family of plant toxins.</title>
        <authorList>
            <person name="Koppel N."/>
            <person name="Bisanz J.E."/>
            <person name="Pandelia M.E."/>
            <person name="Turnbaugh P.J."/>
            <person name="Balskus E.P."/>
        </authorList>
    </citation>
    <scope>NUCLEOTIDE SEQUENCE [LARGE SCALE GENOMIC DNA]</scope>
    <source>
        <strain evidence="3 4">OB21 GAM 11</strain>
    </source>
</reference>
<evidence type="ECO:0000256" key="2">
    <source>
        <dbReference type="ARBA" id="ARBA00022679"/>
    </source>
</evidence>
<evidence type="ECO:0000313" key="3">
    <source>
        <dbReference type="EMBL" id="RDC44676.1"/>
    </source>
</evidence>
<dbReference type="InterPro" id="IPR051159">
    <property type="entry name" value="Hexapeptide_acetyltransf"/>
</dbReference>
<dbReference type="AlphaFoldDB" id="A0A369NYU8"/>
<comment type="similarity">
    <text evidence="1">Belongs to the transferase hexapeptide repeat family.</text>
</comment>
<name>A0A369NYU8_9ACTN</name>
<dbReference type="GO" id="GO:0005829">
    <property type="term" value="C:cytosol"/>
    <property type="evidence" value="ECO:0007669"/>
    <property type="project" value="TreeGrafter"/>
</dbReference>
<comment type="caution">
    <text evidence="3">The sequence shown here is derived from an EMBL/GenBank/DDBJ whole genome shotgun (WGS) entry which is preliminary data.</text>
</comment>
<dbReference type="Proteomes" id="UP000253805">
    <property type="component" value="Unassembled WGS sequence"/>
</dbReference>
<dbReference type="GO" id="GO:0008374">
    <property type="term" value="F:O-acyltransferase activity"/>
    <property type="evidence" value="ECO:0007669"/>
    <property type="project" value="TreeGrafter"/>
</dbReference>
<accession>A0A369NYU8</accession>
<dbReference type="RefSeq" id="WP_114549020.1">
    <property type="nucleotide sequence ID" value="NZ_PPUT01000013.1"/>
</dbReference>
<dbReference type="Pfam" id="PF00132">
    <property type="entry name" value="Hexapep"/>
    <property type="match status" value="1"/>
</dbReference>
<dbReference type="InterPro" id="IPR011004">
    <property type="entry name" value="Trimer_LpxA-like_sf"/>
</dbReference>
<dbReference type="EMBL" id="PPUT01000013">
    <property type="protein sequence ID" value="RDC44676.1"/>
    <property type="molecule type" value="Genomic_DNA"/>
</dbReference>
<dbReference type="SUPFAM" id="SSF51161">
    <property type="entry name" value="Trimeric LpxA-like enzymes"/>
    <property type="match status" value="1"/>
</dbReference>
<dbReference type="CDD" id="cd04647">
    <property type="entry name" value="LbH_MAT_like"/>
    <property type="match status" value="1"/>
</dbReference>
<evidence type="ECO:0000256" key="1">
    <source>
        <dbReference type="ARBA" id="ARBA00007274"/>
    </source>
</evidence>
<dbReference type="PANTHER" id="PTHR23416">
    <property type="entry name" value="SIALIC ACID SYNTHASE-RELATED"/>
    <property type="match status" value="1"/>
</dbReference>
<sequence length="180" mass="19737">MKLIEKIKDKIRGRQSLDELRAYGFECGENFHLQEGVIIDPGHCFLITIGNNVTLAPRVHILAHDASTKMILGYTRIAPVTIGDNVFIGAGSIVLPGVTIGNNVVIGAGSIVAKNCEEGYVYAGNPARKLKPLSDYIAEHRSEIAKLPCYDESFTIDNGTKEKFDKIKFDLGREGKGYIK</sequence>
<dbReference type="PANTHER" id="PTHR23416:SF23">
    <property type="entry name" value="ACETYLTRANSFERASE C18B11.09C-RELATED"/>
    <property type="match status" value="1"/>
</dbReference>
<proteinExistence type="inferred from homology"/>
<dbReference type="Gene3D" id="2.160.10.10">
    <property type="entry name" value="Hexapeptide repeat proteins"/>
    <property type="match status" value="1"/>
</dbReference>
<evidence type="ECO:0000313" key="4">
    <source>
        <dbReference type="Proteomes" id="UP000253805"/>
    </source>
</evidence>
<protein>
    <submittedName>
        <fullName evidence="3">Acetyltransferase</fullName>
    </submittedName>
</protein>
<keyword evidence="2 3" id="KW-0808">Transferase</keyword>
<dbReference type="InterPro" id="IPR001451">
    <property type="entry name" value="Hexapep"/>
</dbReference>
<gene>
    <name evidence="3" type="ORF">C1850_06235</name>
</gene>
<organism evidence="3 4">
    <name type="scientific">Adlercreutzia equolifaciens subsp. celatus</name>
    <dbReference type="NCBI Taxonomy" id="394340"/>
    <lineage>
        <taxon>Bacteria</taxon>
        <taxon>Bacillati</taxon>
        <taxon>Actinomycetota</taxon>
        <taxon>Coriobacteriia</taxon>
        <taxon>Eggerthellales</taxon>
        <taxon>Eggerthellaceae</taxon>
        <taxon>Adlercreutzia</taxon>
    </lineage>
</organism>